<keyword evidence="2" id="KW-1185">Reference proteome</keyword>
<comment type="caution">
    <text evidence="1">The sequence shown here is derived from an EMBL/GenBank/DDBJ whole genome shotgun (WGS) entry which is preliminary data.</text>
</comment>
<dbReference type="InterPro" id="IPR037883">
    <property type="entry name" value="Knr4/Smi1-like_sf"/>
</dbReference>
<accession>A0ABN2S254</accession>
<organism evidence="1 2">
    <name type="scientific">Amycolatopsis minnesotensis</name>
    <dbReference type="NCBI Taxonomy" id="337894"/>
    <lineage>
        <taxon>Bacteria</taxon>
        <taxon>Bacillati</taxon>
        <taxon>Actinomycetota</taxon>
        <taxon>Actinomycetes</taxon>
        <taxon>Pseudonocardiales</taxon>
        <taxon>Pseudonocardiaceae</taxon>
        <taxon>Amycolatopsis</taxon>
    </lineage>
</organism>
<gene>
    <name evidence="1" type="ORF">GCM10009754_63850</name>
</gene>
<evidence type="ECO:0000313" key="1">
    <source>
        <dbReference type="EMBL" id="GAA1978911.1"/>
    </source>
</evidence>
<dbReference type="EMBL" id="BAAANN010000031">
    <property type="protein sequence ID" value="GAA1978911.1"/>
    <property type="molecule type" value="Genomic_DNA"/>
</dbReference>
<protein>
    <submittedName>
        <fullName evidence="1">Uncharacterized protein</fullName>
    </submittedName>
</protein>
<evidence type="ECO:0000313" key="2">
    <source>
        <dbReference type="Proteomes" id="UP001501116"/>
    </source>
</evidence>
<dbReference type="SUPFAM" id="SSF160631">
    <property type="entry name" value="SMI1/KNR4-like"/>
    <property type="match status" value="1"/>
</dbReference>
<dbReference type="Proteomes" id="UP001501116">
    <property type="component" value="Unassembled WGS sequence"/>
</dbReference>
<sequence>MAAEERLGARLRSAYRNFLLASNGFGYVGHVDLLHVDEIGWFAERAPGLVETWNELDDSYREMFERSFAALLLQAARRLDAG</sequence>
<proteinExistence type="predicted"/>
<reference evidence="1 2" key="1">
    <citation type="journal article" date="2019" name="Int. J. Syst. Evol. Microbiol.">
        <title>The Global Catalogue of Microorganisms (GCM) 10K type strain sequencing project: providing services to taxonomists for standard genome sequencing and annotation.</title>
        <authorList>
            <consortium name="The Broad Institute Genomics Platform"/>
            <consortium name="The Broad Institute Genome Sequencing Center for Infectious Disease"/>
            <person name="Wu L."/>
            <person name="Ma J."/>
        </authorList>
    </citation>
    <scope>NUCLEOTIDE SEQUENCE [LARGE SCALE GENOMIC DNA]</scope>
    <source>
        <strain evidence="1 2">JCM 14545</strain>
    </source>
</reference>
<name>A0ABN2S254_9PSEU</name>